<sequence>MLIQKLLTSIALLLAGVDAQTLAPKKYHTLPLGTVRSAGWLQQQLDIQTRGLAGQQINFYPFASNTDWTGGTAPYSSLEEAGSYWFNAMVPNAVLTNDTFLLSKVRSLLEYVLDHQEAGGWLGPEVGTSKPRYLWGRYPFFFGAIGLTEAFPEYTPRVVDALYRFTGLANTMLRSGGNANQTGVEPWTATRWEDYVMTLQWLFDNHPRSGTNQTLLIDTMQRLKYTGVPWEKVFATANFPTIAVDRMPNPFPVLTWHGVNMAEGLKALPSTYRFTKNQTDLNVASSSWDLLFRYHGRPSGIYNADEYLAGLEATRGSELCIVVEAMFSGSYLYQVIGDLKYADRVERITYNALPATLTAVRPAAEPDRSEELNPSPWAGTVIGPYSNVFGLEPNYPCCTVNFGQGYPKFISNSFLTTPDLASLLQIYLGPFSTKATLTGGNSVTANVDTLYPFSDTLTTTITATRAFTWVVGGTIAINGGLARALSPSNGLQSVAAGAGTTTFVLNLPAVITVENRVRGSVAIHRGPLHYALDITRRTSTIKQNAQQPLAKDLQLDPTSSWQYAIDPSTVKFVAKSVTSLPSPVYDSGLPPFSITVSACLISWGTAGDTWTAPVPQSPVACTGARTTLTLTPYGATRLRISEFPVMRV</sequence>
<dbReference type="Proteomes" id="UP000305067">
    <property type="component" value="Unassembled WGS sequence"/>
</dbReference>
<dbReference type="AlphaFoldDB" id="A0A5C3Q9X7"/>
<feature type="chain" id="PRO_5022981315" description="Six-hairpin glycosidase-like protein" evidence="1">
    <location>
        <begin position="20"/>
        <end position="648"/>
    </location>
</feature>
<dbReference type="STRING" id="1884261.A0A5C3Q9X7"/>
<keyword evidence="1" id="KW-0732">Signal</keyword>
<dbReference type="InterPro" id="IPR008928">
    <property type="entry name" value="6-hairpin_glycosidase_sf"/>
</dbReference>
<name>A0A5C3Q9X7_9AGAR</name>
<reference evidence="2 3" key="1">
    <citation type="journal article" date="2019" name="Nat. Ecol. Evol.">
        <title>Megaphylogeny resolves global patterns of mushroom evolution.</title>
        <authorList>
            <person name="Varga T."/>
            <person name="Krizsan K."/>
            <person name="Foldi C."/>
            <person name="Dima B."/>
            <person name="Sanchez-Garcia M."/>
            <person name="Sanchez-Ramirez S."/>
            <person name="Szollosi G.J."/>
            <person name="Szarkandi J.G."/>
            <person name="Papp V."/>
            <person name="Albert L."/>
            <person name="Andreopoulos W."/>
            <person name="Angelini C."/>
            <person name="Antonin V."/>
            <person name="Barry K.W."/>
            <person name="Bougher N.L."/>
            <person name="Buchanan P."/>
            <person name="Buyck B."/>
            <person name="Bense V."/>
            <person name="Catcheside P."/>
            <person name="Chovatia M."/>
            <person name="Cooper J."/>
            <person name="Damon W."/>
            <person name="Desjardin D."/>
            <person name="Finy P."/>
            <person name="Geml J."/>
            <person name="Haridas S."/>
            <person name="Hughes K."/>
            <person name="Justo A."/>
            <person name="Karasinski D."/>
            <person name="Kautmanova I."/>
            <person name="Kiss B."/>
            <person name="Kocsube S."/>
            <person name="Kotiranta H."/>
            <person name="LaButti K.M."/>
            <person name="Lechner B.E."/>
            <person name="Liimatainen K."/>
            <person name="Lipzen A."/>
            <person name="Lukacs Z."/>
            <person name="Mihaltcheva S."/>
            <person name="Morgado L.N."/>
            <person name="Niskanen T."/>
            <person name="Noordeloos M.E."/>
            <person name="Ohm R.A."/>
            <person name="Ortiz-Santana B."/>
            <person name="Ovrebo C."/>
            <person name="Racz N."/>
            <person name="Riley R."/>
            <person name="Savchenko A."/>
            <person name="Shiryaev A."/>
            <person name="Soop K."/>
            <person name="Spirin V."/>
            <person name="Szebenyi C."/>
            <person name="Tomsovsky M."/>
            <person name="Tulloss R.E."/>
            <person name="Uehling J."/>
            <person name="Grigoriev I.V."/>
            <person name="Vagvolgyi C."/>
            <person name="Papp T."/>
            <person name="Martin F.M."/>
            <person name="Miettinen O."/>
            <person name="Hibbett D.S."/>
            <person name="Nagy L.G."/>
        </authorList>
    </citation>
    <scope>NUCLEOTIDE SEQUENCE [LARGE SCALE GENOMIC DNA]</scope>
    <source>
        <strain evidence="2 3">CBS 309.79</strain>
    </source>
</reference>
<proteinExistence type="predicted"/>
<accession>A0A5C3Q9X7</accession>
<feature type="signal peptide" evidence="1">
    <location>
        <begin position="1"/>
        <end position="19"/>
    </location>
</feature>
<dbReference type="OrthoDB" id="5358475at2759"/>
<evidence type="ECO:0000313" key="2">
    <source>
        <dbReference type="EMBL" id="TFK98865.1"/>
    </source>
</evidence>
<evidence type="ECO:0000256" key="1">
    <source>
        <dbReference type="SAM" id="SignalP"/>
    </source>
</evidence>
<evidence type="ECO:0008006" key="4">
    <source>
        <dbReference type="Google" id="ProtNLM"/>
    </source>
</evidence>
<dbReference type="EMBL" id="ML178837">
    <property type="protein sequence ID" value="TFK98865.1"/>
    <property type="molecule type" value="Genomic_DNA"/>
</dbReference>
<protein>
    <recommendedName>
        <fullName evidence="4">Six-hairpin glycosidase-like protein</fullName>
    </recommendedName>
</protein>
<keyword evidence="3" id="KW-1185">Reference proteome</keyword>
<dbReference type="SUPFAM" id="SSF48208">
    <property type="entry name" value="Six-hairpin glycosidases"/>
    <property type="match status" value="1"/>
</dbReference>
<gene>
    <name evidence="2" type="ORF">BDV98DRAFT_595510</name>
</gene>
<dbReference type="GO" id="GO:0005975">
    <property type="term" value="P:carbohydrate metabolic process"/>
    <property type="evidence" value="ECO:0007669"/>
    <property type="project" value="InterPro"/>
</dbReference>
<organism evidence="2 3">
    <name type="scientific">Pterulicium gracile</name>
    <dbReference type="NCBI Taxonomy" id="1884261"/>
    <lineage>
        <taxon>Eukaryota</taxon>
        <taxon>Fungi</taxon>
        <taxon>Dikarya</taxon>
        <taxon>Basidiomycota</taxon>
        <taxon>Agaricomycotina</taxon>
        <taxon>Agaricomycetes</taxon>
        <taxon>Agaricomycetidae</taxon>
        <taxon>Agaricales</taxon>
        <taxon>Pleurotineae</taxon>
        <taxon>Pterulaceae</taxon>
        <taxon>Pterulicium</taxon>
    </lineage>
</organism>
<evidence type="ECO:0000313" key="3">
    <source>
        <dbReference type="Proteomes" id="UP000305067"/>
    </source>
</evidence>